<dbReference type="RefSeq" id="WP_377773872.1">
    <property type="nucleotide sequence ID" value="NZ_JBHUOQ010000003.1"/>
</dbReference>
<reference evidence="8" key="1">
    <citation type="journal article" date="2019" name="Int. J. Syst. Evol. Microbiol.">
        <title>The Global Catalogue of Microorganisms (GCM) 10K type strain sequencing project: providing services to taxonomists for standard genome sequencing and annotation.</title>
        <authorList>
            <consortium name="The Broad Institute Genomics Platform"/>
            <consortium name="The Broad Institute Genome Sequencing Center for Infectious Disease"/>
            <person name="Wu L."/>
            <person name="Ma J."/>
        </authorList>
    </citation>
    <scope>NUCLEOTIDE SEQUENCE [LARGE SCALE GENOMIC DNA]</scope>
    <source>
        <strain evidence="8">KCTC 33575</strain>
    </source>
</reference>
<evidence type="ECO:0000256" key="4">
    <source>
        <dbReference type="ARBA" id="ARBA00023002"/>
    </source>
</evidence>
<dbReference type="Proteomes" id="UP001597519">
    <property type="component" value="Unassembled WGS sequence"/>
</dbReference>
<comment type="cofactor">
    <cofactor evidence="1">
        <name>FAD</name>
        <dbReference type="ChEBI" id="CHEBI:57692"/>
    </cofactor>
</comment>
<dbReference type="PANTHER" id="PTHR43104">
    <property type="entry name" value="L-2-HYDROXYGLUTARATE DEHYDROGENASE, MITOCHONDRIAL"/>
    <property type="match status" value="1"/>
</dbReference>
<accession>A0ABW5WWJ2</accession>
<evidence type="ECO:0000256" key="2">
    <source>
        <dbReference type="ARBA" id="ARBA00022630"/>
    </source>
</evidence>
<dbReference type="InterPro" id="IPR036188">
    <property type="entry name" value="FAD/NAD-bd_sf"/>
</dbReference>
<dbReference type="NCBIfam" id="NF008726">
    <property type="entry name" value="PRK11728.1"/>
    <property type="match status" value="1"/>
</dbReference>
<keyword evidence="3" id="KW-0274">FAD</keyword>
<dbReference type="EC" id="1.1.3.-" evidence="7"/>
<evidence type="ECO:0000256" key="1">
    <source>
        <dbReference type="ARBA" id="ARBA00001974"/>
    </source>
</evidence>
<proteinExistence type="inferred from homology"/>
<dbReference type="InterPro" id="IPR006076">
    <property type="entry name" value="FAD-dep_OxRdtase"/>
</dbReference>
<gene>
    <name evidence="7" type="primary">lhgO</name>
    <name evidence="7" type="ORF">ACFSX4_09225</name>
</gene>
<dbReference type="Gene3D" id="3.30.9.10">
    <property type="entry name" value="D-Amino Acid Oxidase, subunit A, domain 2"/>
    <property type="match status" value="1"/>
</dbReference>
<evidence type="ECO:0000259" key="6">
    <source>
        <dbReference type="Pfam" id="PF01266"/>
    </source>
</evidence>
<name>A0ABW5WWJ2_9STAP</name>
<dbReference type="PANTHER" id="PTHR43104:SF2">
    <property type="entry name" value="L-2-HYDROXYGLUTARATE DEHYDROGENASE, MITOCHONDRIAL"/>
    <property type="match status" value="1"/>
</dbReference>
<evidence type="ECO:0000256" key="5">
    <source>
        <dbReference type="ARBA" id="ARBA00037941"/>
    </source>
</evidence>
<evidence type="ECO:0000313" key="8">
    <source>
        <dbReference type="Proteomes" id="UP001597519"/>
    </source>
</evidence>
<dbReference type="EMBL" id="JBHUOQ010000003">
    <property type="protein sequence ID" value="MFD2830643.1"/>
    <property type="molecule type" value="Genomic_DNA"/>
</dbReference>
<keyword evidence="8" id="KW-1185">Reference proteome</keyword>
<comment type="caution">
    <text evidence="7">The sequence shown here is derived from an EMBL/GenBank/DDBJ whole genome shotgun (WGS) entry which is preliminary data.</text>
</comment>
<evidence type="ECO:0000256" key="3">
    <source>
        <dbReference type="ARBA" id="ARBA00022827"/>
    </source>
</evidence>
<organism evidence="7 8">
    <name type="scientific">Corticicoccus populi</name>
    <dbReference type="NCBI Taxonomy" id="1812821"/>
    <lineage>
        <taxon>Bacteria</taxon>
        <taxon>Bacillati</taxon>
        <taxon>Bacillota</taxon>
        <taxon>Bacilli</taxon>
        <taxon>Bacillales</taxon>
        <taxon>Staphylococcaceae</taxon>
        <taxon>Corticicoccus</taxon>
    </lineage>
</organism>
<keyword evidence="2" id="KW-0285">Flavoprotein</keyword>
<protein>
    <submittedName>
        <fullName evidence="7">L-2-hydroxyglutarate oxidase</fullName>
        <ecNumber evidence="7">1.1.3.-</ecNumber>
    </submittedName>
</protein>
<dbReference type="SUPFAM" id="SSF51905">
    <property type="entry name" value="FAD/NAD(P)-binding domain"/>
    <property type="match status" value="1"/>
</dbReference>
<dbReference type="GO" id="GO:0016491">
    <property type="term" value="F:oxidoreductase activity"/>
    <property type="evidence" value="ECO:0007669"/>
    <property type="project" value="UniProtKB-KW"/>
</dbReference>
<evidence type="ECO:0000313" key="7">
    <source>
        <dbReference type="EMBL" id="MFD2830643.1"/>
    </source>
</evidence>
<dbReference type="Pfam" id="PF01266">
    <property type="entry name" value="DAO"/>
    <property type="match status" value="1"/>
</dbReference>
<sequence>MNADIVIVGAGIIGLSAAYQISEKHKDKKIVVLDKESEVAKHQTGHNSGVIHSGIYYKPGSYKAVFARNGSKSMIEFCKTHHIKYNQCGKVIVATSKEQIPVMKKLYERGIENGLTVKLLNGEEVRQIEPFVNTVGGILVEDTGIVDFKEVTEKYAELFEENGGTLLLNTPVQGLNVKQNKIHVDTPTGEIKADYLINCAGLYSDKLAKMAGVDIDVKIIPFRGEYYELDESISHYVNTLIYPVPNPELPFLGVHLTNMIHGGVDVGPNAVLGLKKEAYTKLGLHLRETAEILTFPGLYRMGIKNMKEAAGEYYRSFNKKAFVKEVNKLIPLIKPEQLTPMEAGVRAQAMNPDGSLVDDFHFEENAYSLHVLNAPSPAATCSIEIGREIAKRFDSTGGKDKKI</sequence>
<dbReference type="Gene3D" id="3.50.50.60">
    <property type="entry name" value="FAD/NAD(P)-binding domain"/>
    <property type="match status" value="1"/>
</dbReference>
<feature type="domain" description="FAD dependent oxidoreductase" evidence="6">
    <location>
        <begin position="4"/>
        <end position="392"/>
    </location>
</feature>
<comment type="similarity">
    <text evidence="5">Belongs to the L2HGDH family.</text>
</comment>
<keyword evidence="4 7" id="KW-0560">Oxidoreductase</keyword>